<dbReference type="Pfam" id="PF00147">
    <property type="entry name" value="Fibrinogen_C"/>
    <property type="match status" value="1"/>
</dbReference>
<evidence type="ECO:0000259" key="3">
    <source>
        <dbReference type="PROSITE" id="PS51406"/>
    </source>
</evidence>
<dbReference type="InterPro" id="IPR002181">
    <property type="entry name" value="Fibrinogen_a/b/g_C_dom"/>
</dbReference>
<reference evidence="4 5" key="1">
    <citation type="journal article" date="2017" name="PLoS Biol.">
        <title>The sea cucumber genome provides insights into morphological evolution and visceral regeneration.</title>
        <authorList>
            <person name="Zhang X."/>
            <person name="Sun L."/>
            <person name="Yuan J."/>
            <person name="Sun Y."/>
            <person name="Gao Y."/>
            <person name="Zhang L."/>
            <person name="Li S."/>
            <person name="Dai H."/>
            <person name="Hamel J.F."/>
            <person name="Liu C."/>
            <person name="Yu Y."/>
            <person name="Liu S."/>
            <person name="Lin W."/>
            <person name="Guo K."/>
            <person name="Jin S."/>
            <person name="Xu P."/>
            <person name="Storey K.B."/>
            <person name="Huan P."/>
            <person name="Zhang T."/>
            <person name="Zhou Y."/>
            <person name="Zhang J."/>
            <person name="Lin C."/>
            <person name="Li X."/>
            <person name="Xing L."/>
            <person name="Huo D."/>
            <person name="Sun M."/>
            <person name="Wang L."/>
            <person name="Mercier A."/>
            <person name="Li F."/>
            <person name="Yang H."/>
            <person name="Xiang J."/>
        </authorList>
    </citation>
    <scope>NUCLEOTIDE SEQUENCE [LARGE SCALE GENOMIC DNA]</scope>
    <source>
        <strain evidence="4">Shaxun</strain>
        <tissue evidence="4">Muscle</tissue>
    </source>
</reference>
<dbReference type="InterPro" id="IPR050373">
    <property type="entry name" value="Fibrinogen_C-term_domain"/>
</dbReference>
<dbReference type="STRING" id="307972.A0A2G8JKY1"/>
<evidence type="ECO:0000313" key="5">
    <source>
        <dbReference type="Proteomes" id="UP000230750"/>
    </source>
</evidence>
<dbReference type="SMART" id="SM00186">
    <property type="entry name" value="FBG"/>
    <property type="match status" value="1"/>
</dbReference>
<dbReference type="PROSITE" id="PS51406">
    <property type="entry name" value="FIBRINOGEN_C_2"/>
    <property type="match status" value="1"/>
</dbReference>
<dbReference type="SUPFAM" id="SSF57196">
    <property type="entry name" value="EGF/Laminin"/>
    <property type="match status" value="1"/>
</dbReference>
<feature type="domain" description="Fibrinogen C-terminal" evidence="3">
    <location>
        <begin position="54"/>
        <end position="223"/>
    </location>
</feature>
<dbReference type="EMBL" id="MRZV01001682">
    <property type="protein sequence ID" value="PIK36398.1"/>
    <property type="molecule type" value="Genomic_DNA"/>
</dbReference>
<dbReference type="GO" id="GO:0005615">
    <property type="term" value="C:extracellular space"/>
    <property type="evidence" value="ECO:0007669"/>
    <property type="project" value="TreeGrafter"/>
</dbReference>
<dbReference type="Pfam" id="PF12947">
    <property type="entry name" value="EGF_3"/>
    <property type="match status" value="1"/>
</dbReference>
<dbReference type="SUPFAM" id="SSF56496">
    <property type="entry name" value="Fibrinogen C-terminal domain-like"/>
    <property type="match status" value="1"/>
</dbReference>
<organism evidence="4 5">
    <name type="scientific">Stichopus japonicus</name>
    <name type="common">Sea cucumber</name>
    <dbReference type="NCBI Taxonomy" id="307972"/>
    <lineage>
        <taxon>Eukaryota</taxon>
        <taxon>Metazoa</taxon>
        <taxon>Echinodermata</taxon>
        <taxon>Eleutherozoa</taxon>
        <taxon>Echinozoa</taxon>
        <taxon>Holothuroidea</taxon>
        <taxon>Aspidochirotacea</taxon>
        <taxon>Aspidochirotida</taxon>
        <taxon>Stichopodidae</taxon>
        <taxon>Apostichopus</taxon>
    </lineage>
</organism>
<dbReference type="PROSITE" id="PS01186">
    <property type="entry name" value="EGF_2"/>
    <property type="match status" value="1"/>
</dbReference>
<accession>A0A2G8JKY1</accession>
<dbReference type="CDD" id="cd00087">
    <property type="entry name" value="FReD"/>
    <property type="match status" value="1"/>
</dbReference>
<dbReference type="InterPro" id="IPR000742">
    <property type="entry name" value="EGF"/>
</dbReference>
<dbReference type="InterPro" id="IPR014716">
    <property type="entry name" value="Fibrinogen_a/b/g_C_1"/>
</dbReference>
<evidence type="ECO:0000256" key="2">
    <source>
        <dbReference type="ARBA" id="ARBA00023157"/>
    </source>
</evidence>
<dbReference type="InterPro" id="IPR024731">
    <property type="entry name" value="NELL2-like_EGF"/>
</dbReference>
<dbReference type="PANTHER" id="PTHR19143">
    <property type="entry name" value="FIBRINOGEN/TENASCIN/ANGIOPOEITIN"/>
    <property type="match status" value="1"/>
</dbReference>
<dbReference type="Gene3D" id="2.10.25.10">
    <property type="entry name" value="Laminin"/>
    <property type="match status" value="1"/>
</dbReference>
<protein>
    <recommendedName>
        <fullName evidence="3">Fibrinogen C-terminal domain-containing protein</fullName>
    </recommendedName>
</protein>
<keyword evidence="1" id="KW-0245">EGF-like domain</keyword>
<name>A0A2G8JKY1_STIJA</name>
<evidence type="ECO:0000313" key="4">
    <source>
        <dbReference type="EMBL" id="PIK36398.1"/>
    </source>
</evidence>
<dbReference type="AlphaFoldDB" id="A0A2G8JKY1"/>
<dbReference type="InterPro" id="IPR036056">
    <property type="entry name" value="Fibrinogen-like_C"/>
</dbReference>
<evidence type="ECO:0000256" key="1">
    <source>
        <dbReference type="ARBA" id="ARBA00022536"/>
    </source>
</evidence>
<keyword evidence="5" id="KW-1185">Reference proteome</keyword>
<dbReference type="NCBIfam" id="NF040941">
    <property type="entry name" value="GGGWT_bact"/>
    <property type="match status" value="1"/>
</dbReference>
<gene>
    <name evidence="4" type="ORF">BSL78_26771</name>
</gene>
<comment type="caution">
    <text evidence="4">The sequence shown here is derived from an EMBL/GenBank/DDBJ whole genome shotgun (WGS) entry which is preliminary data.</text>
</comment>
<dbReference type="Gene3D" id="3.90.215.10">
    <property type="entry name" value="Gamma Fibrinogen, chain A, domain 1"/>
    <property type="match status" value="1"/>
</dbReference>
<dbReference type="Proteomes" id="UP000230750">
    <property type="component" value="Unassembled WGS sequence"/>
</dbReference>
<keyword evidence="2" id="KW-1015">Disulfide bond</keyword>
<dbReference type="OrthoDB" id="7972392at2759"/>
<sequence>MYVNNICSKRYHCTSDWLITEEVYHCEDGATCIEEDDVYKCSCNHGYVGDGINCVPQSNPRDCYDLLNAGVTADGVYTIYPTDDTEVQVYCLMTTNGGGWTIFQRRSGASVDFNRGWNDYKYGFGDPNNDYWLGNEIIHALTSRKSYQLRIALRDAGGSPKYILCNSFSLGSEQDKYRLYADVPYAYSEIGDIFYENIGQQFSTSDSDNDGSWLIDCANEHQGVVCTDASMKIKAVKHLETTVLGTIAD</sequence>
<dbReference type="CDD" id="cd00053">
    <property type="entry name" value="EGF"/>
    <property type="match status" value="1"/>
</dbReference>
<proteinExistence type="predicted"/>